<feature type="coiled-coil region" evidence="1">
    <location>
        <begin position="761"/>
        <end position="788"/>
    </location>
</feature>
<comment type="caution">
    <text evidence="3">The sequence shown here is derived from an EMBL/GenBank/DDBJ whole genome shotgun (WGS) entry which is preliminary data.</text>
</comment>
<feature type="region of interest" description="Disordered" evidence="2">
    <location>
        <begin position="21"/>
        <end position="234"/>
    </location>
</feature>
<dbReference type="PANTHER" id="PTHR38394">
    <property type="entry name" value="NEUROFILAMENT LIGHT PROTEIN"/>
    <property type="match status" value="1"/>
</dbReference>
<feature type="coiled-coil region" evidence="1">
    <location>
        <begin position="466"/>
        <end position="493"/>
    </location>
</feature>
<sequence>MDTQDDFGSLFEGMVLIDPFHVSSSDDLPPPPAPAPAPAPRTLDHEDVYPPQSQQSHSHPLDENLFSDLSVVHDPASSESLPSTPPPATQSDAHPPSTISRHVSRKKKRGLRIGYGREVVASASSSTQKLSPSQSDPPPPHSFQFRDDPNDRSSPAHDSPKLPPSGTPDESCPQQPDTSRPSNHPPLDIHLDSSRTSHRSKQPPLDPRPESPSSPHRIDLTDAPAERVQGDSPQLVTDNATQRLEEEVVNDDSLQAKNLLEPLEMEHGNISDEGELQFIKARISNRLHQIREMAASVSGQKKEFAKKRRKAADKVNLASASYKQLEKELDESCEAEDFERAEKVSEKLAMAEKEKEALLNELRETEADCDSIDLKLQEVLELQIAAEEEAASLLKEFAKDAADRANFVLRNAEEFSSVGMKEWLSSTEALEAKKIELDIESQLLKEAQSGLKDLIERSVKDDTLEKEVLLKKRAVLTEELENLLALVKLKEAEISENDQNIEIVDTRIAGVLSGFQEAQSTLDAKHDDLHSALSLLESESAALLLKKKQVENYLSLEEDKRSKLKELINISMNDAEEWQELVKLRRSLAASVLKCREDKIQFAKSEEQISEEVQILRQQVSAARTSLQELSASRASIQQDIVSYKHKVSFIEKRGPELEAEKKVAATARNFKEAGRIAAEAKTLNIEKENIMVKMDEATSKLARVEAEVQETIDEIQKKEELILLKQREAALATCKRLQLVAAGARAEGSAAHEISDPEEAAIFLAEAESAEREATKLEETYGFMVEERSKVTKNFVSMALIASLSRTQLTEMTHSGV</sequence>
<gene>
    <name evidence="3" type="ORF">H6P81_000037</name>
</gene>
<name>A0AAV7F4E0_ARIFI</name>
<feature type="compositionally biased region" description="Polar residues" evidence="2">
    <location>
        <begin position="172"/>
        <end position="182"/>
    </location>
</feature>
<feature type="compositionally biased region" description="Basic residues" evidence="2">
    <location>
        <begin position="102"/>
        <end position="111"/>
    </location>
</feature>
<keyword evidence="1" id="KW-0175">Coiled coil</keyword>
<feature type="compositionally biased region" description="Pro residues" evidence="2">
    <location>
        <begin position="28"/>
        <end position="39"/>
    </location>
</feature>
<feature type="compositionally biased region" description="Basic and acidic residues" evidence="2">
    <location>
        <begin position="216"/>
        <end position="229"/>
    </location>
</feature>
<dbReference type="PANTHER" id="PTHR38394:SF1">
    <property type="entry name" value="NEUROFILAMENT LIGHT PROTEIN"/>
    <property type="match status" value="1"/>
</dbReference>
<accession>A0AAV7F4E0</accession>
<feature type="coiled-coil region" evidence="1">
    <location>
        <begin position="308"/>
        <end position="396"/>
    </location>
</feature>
<evidence type="ECO:0000256" key="2">
    <source>
        <dbReference type="SAM" id="MobiDB-lite"/>
    </source>
</evidence>
<feature type="compositionally biased region" description="Low complexity" evidence="2">
    <location>
        <begin position="121"/>
        <end position="134"/>
    </location>
</feature>
<dbReference type="AlphaFoldDB" id="A0AAV7F4E0"/>
<reference evidence="3 4" key="1">
    <citation type="submission" date="2021-07" db="EMBL/GenBank/DDBJ databases">
        <title>The Aristolochia fimbriata genome: insights into angiosperm evolution, floral development and chemical biosynthesis.</title>
        <authorList>
            <person name="Jiao Y."/>
        </authorList>
    </citation>
    <scope>NUCLEOTIDE SEQUENCE [LARGE SCALE GENOMIC DNA]</scope>
    <source>
        <strain evidence="3">IBCAS-2021</strain>
        <tissue evidence="3">Leaf</tissue>
    </source>
</reference>
<proteinExistence type="predicted"/>
<feature type="compositionally biased region" description="Polar residues" evidence="2">
    <location>
        <begin position="89"/>
        <end position="101"/>
    </location>
</feature>
<evidence type="ECO:0000313" key="4">
    <source>
        <dbReference type="Proteomes" id="UP000825729"/>
    </source>
</evidence>
<feature type="compositionally biased region" description="Basic and acidic residues" evidence="2">
    <location>
        <begin position="144"/>
        <end position="160"/>
    </location>
</feature>
<evidence type="ECO:0000313" key="3">
    <source>
        <dbReference type="EMBL" id="KAG9455529.1"/>
    </source>
</evidence>
<dbReference type="Proteomes" id="UP000825729">
    <property type="component" value="Unassembled WGS sequence"/>
</dbReference>
<protein>
    <submittedName>
        <fullName evidence="3">Uncharacterized protein</fullName>
    </submittedName>
</protein>
<dbReference type="EMBL" id="JAINDJ010000002">
    <property type="protein sequence ID" value="KAG9455529.1"/>
    <property type="molecule type" value="Genomic_DNA"/>
</dbReference>
<organism evidence="3 4">
    <name type="scientific">Aristolochia fimbriata</name>
    <name type="common">White veined hardy Dutchman's pipe vine</name>
    <dbReference type="NCBI Taxonomy" id="158543"/>
    <lineage>
        <taxon>Eukaryota</taxon>
        <taxon>Viridiplantae</taxon>
        <taxon>Streptophyta</taxon>
        <taxon>Embryophyta</taxon>
        <taxon>Tracheophyta</taxon>
        <taxon>Spermatophyta</taxon>
        <taxon>Magnoliopsida</taxon>
        <taxon>Magnoliidae</taxon>
        <taxon>Piperales</taxon>
        <taxon>Aristolochiaceae</taxon>
        <taxon>Aristolochia</taxon>
    </lineage>
</organism>
<feature type="coiled-coil region" evidence="1">
    <location>
        <begin position="681"/>
        <end position="722"/>
    </location>
</feature>
<evidence type="ECO:0000256" key="1">
    <source>
        <dbReference type="SAM" id="Coils"/>
    </source>
</evidence>
<keyword evidence="4" id="KW-1185">Reference proteome</keyword>